<comment type="caution">
    <text evidence="1">The sequence shown here is derived from an EMBL/GenBank/DDBJ whole genome shotgun (WGS) entry which is preliminary data.</text>
</comment>
<reference evidence="1 2" key="1">
    <citation type="submission" date="2022-10" db="EMBL/GenBank/DDBJ databases">
        <title>Weissella fermenti sp. nov., isolated from fermented cabbage.</title>
        <authorList>
            <person name="Lee J.K."/>
            <person name="Baek J.H."/>
            <person name="Choi D.G."/>
            <person name="Kim J.M."/>
            <person name="Jeon C.O."/>
        </authorList>
    </citation>
    <scope>NUCLEOTIDE SEQUENCE [LARGE SCALE GENOMIC DNA]</scope>
    <source>
        <strain evidence="1 2">KACC 18534</strain>
    </source>
</reference>
<name>A0ABT3E3A9_9LACO</name>
<gene>
    <name evidence="1" type="ORF">OIT44_02250</name>
</gene>
<evidence type="ECO:0000313" key="2">
    <source>
        <dbReference type="Proteomes" id="UP001526225"/>
    </source>
</evidence>
<accession>A0ABT3E3A9</accession>
<organism evidence="1 2">
    <name type="scientific">Weissella ceti</name>
    <dbReference type="NCBI Taxonomy" id="759620"/>
    <lineage>
        <taxon>Bacteria</taxon>
        <taxon>Bacillati</taxon>
        <taxon>Bacillota</taxon>
        <taxon>Bacilli</taxon>
        <taxon>Lactobacillales</taxon>
        <taxon>Lactobacillaceae</taxon>
        <taxon>Weissella</taxon>
    </lineage>
</organism>
<protein>
    <submittedName>
        <fullName evidence="1">Uncharacterized protein</fullName>
    </submittedName>
</protein>
<dbReference type="RefSeq" id="WP_264336039.1">
    <property type="nucleotide sequence ID" value="NZ_JAOZFE010000001.1"/>
</dbReference>
<sequence>IDDEEYAAAIVEFEQHNRVLNVVIARSKLDKHHLTEEDIAKYAFAIIREYPGDLSVFENVDAKKHIKKDLRVNNPRMYTTLN</sequence>
<evidence type="ECO:0000313" key="1">
    <source>
        <dbReference type="EMBL" id="MCW0952891.1"/>
    </source>
</evidence>
<dbReference type="Proteomes" id="UP001526225">
    <property type="component" value="Unassembled WGS sequence"/>
</dbReference>
<keyword evidence="2" id="KW-1185">Reference proteome</keyword>
<proteinExistence type="predicted"/>
<feature type="non-terminal residue" evidence="1">
    <location>
        <position position="1"/>
    </location>
</feature>
<dbReference type="EMBL" id="JAOZFE010000001">
    <property type="protein sequence ID" value="MCW0952891.1"/>
    <property type="molecule type" value="Genomic_DNA"/>
</dbReference>